<feature type="non-terminal residue" evidence="1">
    <location>
        <position position="42"/>
    </location>
</feature>
<gene>
    <name evidence="1" type="ORF">HJO_17354</name>
</gene>
<protein>
    <submittedName>
        <fullName evidence="1">Uncharacterized protein</fullName>
    </submittedName>
</protein>
<dbReference type="Proteomes" id="UP000025171">
    <property type="component" value="Unassembled WGS sequence"/>
</dbReference>
<comment type="caution">
    <text evidence="1">The sequence shown here is derived from an EMBL/GenBank/DDBJ whole genome shotgun (WGS) entry which is preliminary data.</text>
</comment>
<organism evidence="1 2">
    <name type="scientific">Hyphomonas johnsonii MHS-2</name>
    <dbReference type="NCBI Taxonomy" id="1280950"/>
    <lineage>
        <taxon>Bacteria</taxon>
        <taxon>Pseudomonadati</taxon>
        <taxon>Pseudomonadota</taxon>
        <taxon>Alphaproteobacteria</taxon>
        <taxon>Hyphomonadales</taxon>
        <taxon>Hyphomonadaceae</taxon>
        <taxon>Hyphomonas</taxon>
    </lineage>
</organism>
<keyword evidence="2" id="KW-1185">Reference proteome</keyword>
<proteinExistence type="predicted"/>
<evidence type="ECO:0000313" key="2">
    <source>
        <dbReference type="Proteomes" id="UP000025171"/>
    </source>
</evidence>
<accession>A0A059F8X3</accession>
<dbReference type="AlphaFoldDB" id="A0A059F8X3"/>
<evidence type="ECO:0000313" key="1">
    <source>
        <dbReference type="EMBL" id="KCZ87047.1"/>
    </source>
</evidence>
<dbReference type="EMBL" id="ARYK01000015">
    <property type="protein sequence ID" value="KCZ87047.1"/>
    <property type="molecule type" value="Genomic_DNA"/>
</dbReference>
<reference evidence="1 2" key="1">
    <citation type="journal article" date="2014" name="Antonie Van Leeuwenhoek">
        <title>Hyphomonas beringensis sp. nov. and Hyphomonas chukchiensis sp. nov., isolated from surface seawater of the Bering Sea and Chukchi Sea.</title>
        <authorList>
            <person name="Li C."/>
            <person name="Lai Q."/>
            <person name="Li G."/>
            <person name="Dong C."/>
            <person name="Wang J."/>
            <person name="Liao Y."/>
            <person name="Shao Z."/>
        </authorList>
    </citation>
    <scope>NUCLEOTIDE SEQUENCE [LARGE SCALE GENOMIC DNA]</scope>
    <source>
        <strain evidence="1 2">MHS-2</strain>
    </source>
</reference>
<sequence length="42" mass="4687">MIIVRCVSNVRRLATGDVRIGAQSTTHEDPIYDVDGILHYCV</sequence>
<name>A0A059F8X3_9PROT</name>